<keyword evidence="2" id="KW-1185">Reference proteome</keyword>
<organism evidence="1 2">
    <name type="scientific">Trifolium medium</name>
    <dbReference type="NCBI Taxonomy" id="97028"/>
    <lineage>
        <taxon>Eukaryota</taxon>
        <taxon>Viridiplantae</taxon>
        <taxon>Streptophyta</taxon>
        <taxon>Embryophyta</taxon>
        <taxon>Tracheophyta</taxon>
        <taxon>Spermatophyta</taxon>
        <taxon>Magnoliopsida</taxon>
        <taxon>eudicotyledons</taxon>
        <taxon>Gunneridae</taxon>
        <taxon>Pentapetalae</taxon>
        <taxon>rosids</taxon>
        <taxon>fabids</taxon>
        <taxon>Fabales</taxon>
        <taxon>Fabaceae</taxon>
        <taxon>Papilionoideae</taxon>
        <taxon>50 kb inversion clade</taxon>
        <taxon>NPAAA clade</taxon>
        <taxon>Hologalegina</taxon>
        <taxon>IRL clade</taxon>
        <taxon>Trifolieae</taxon>
        <taxon>Trifolium</taxon>
    </lineage>
</organism>
<dbReference type="AlphaFoldDB" id="A0A392S061"/>
<evidence type="ECO:0000313" key="1">
    <source>
        <dbReference type="EMBL" id="MCI41216.1"/>
    </source>
</evidence>
<sequence length="34" mass="4216">CVSKELWRFTMEPWRFNLELYPELWNNLRLCNGG</sequence>
<accession>A0A392S061</accession>
<protein>
    <submittedName>
        <fullName evidence="1">Uncharacterized protein</fullName>
    </submittedName>
</protein>
<comment type="caution">
    <text evidence="1">The sequence shown here is derived from an EMBL/GenBank/DDBJ whole genome shotgun (WGS) entry which is preliminary data.</text>
</comment>
<dbReference type="Proteomes" id="UP000265520">
    <property type="component" value="Unassembled WGS sequence"/>
</dbReference>
<evidence type="ECO:0000313" key="2">
    <source>
        <dbReference type="Proteomes" id="UP000265520"/>
    </source>
</evidence>
<name>A0A392S061_9FABA</name>
<feature type="non-terminal residue" evidence="1">
    <location>
        <position position="1"/>
    </location>
</feature>
<proteinExistence type="predicted"/>
<dbReference type="EMBL" id="LXQA010289393">
    <property type="protein sequence ID" value="MCI41216.1"/>
    <property type="molecule type" value="Genomic_DNA"/>
</dbReference>
<reference evidence="1 2" key="1">
    <citation type="journal article" date="2018" name="Front. Plant Sci.">
        <title>Red Clover (Trifolium pratense) and Zigzag Clover (T. medium) - A Picture of Genomic Similarities and Differences.</title>
        <authorList>
            <person name="Dluhosova J."/>
            <person name="Istvanek J."/>
            <person name="Nedelnik J."/>
            <person name="Repkova J."/>
        </authorList>
    </citation>
    <scope>NUCLEOTIDE SEQUENCE [LARGE SCALE GENOMIC DNA]</scope>
    <source>
        <strain evidence="2">cv. 10/8</strain>
        <tissue evidence="1">Leaf</tissue>
    </source>
</reference>